<comment type="subcellular location">
    <subcellularLocation>
        <location evidence="1">Mitochondrion inner membrane</location>
        <topology evidence="1">Multi-pass membrane protein</topology>
    </subcellularLocation>
</comment>
<keyword evidence="4 9" id="KW-0812">Transmembrane</keyword>
<evidence type="ECO:0000256" key="8">
    <source>
        <dbReference type="ARBA" id="ARBA00023136"/>
    </source>
</evidence>
<evidence type="ECO:0008006" key="13">
    <source>
        <dbReference type="Google" id="ProtNLM"/>
    </source>
</evidence>
<keyword evidence="12" id="KW-1185">Reference proteome</keyword>
<sequence length="353" mass="39488">MRFEGDKQKGIEDCLDPSLLSSRRNRHSTLLIFSSNTSKHLIAGGIAGAVSRTVVSPLERLKILFQLQHSQHEIKFKGIIPSLLQIRREEGFRGYFKGNGTNVVRMIPYMAVQFTAYEEYKKQFHISQDFRKHDSFRRLLAGALAGLTSVIVTYPLDLIRTRLAAQGDGPSRKYRSILHAAVLICRQEGGFFGGALYRGIGPSLMGVAPYVGLNFMIYENLKGIVTRRYYSTSTNGTSELPVPVRLMCGGIAGAASQSVTYPLDVIRRRMQMKGTNSNFAYTSTANAFATIIRVEGYLGLYKGMLPNVIKEYAQETSSMINIAYILITVTQQNAYNFNIMKPMRISILMTEYG</sequence>
<feature type="repeat" description="Solcar" evidence="9">
    <location>
        <begin position="133"/>
        <end position="224"/>
    </location>
</feature>
<dbReference type="SUPFAM" id="SSF103506">
    <property type="entry name" value="Mitochondrial carrier"/>
    <property type="match status" value="1"/>
</dbReference>
<evidence type="ECO:0000256" key="6">
    <source>
        <dbReference type="ARBA" id="ARBA00022792"/>
    </source>
</evidence>
<evidence type="ECO:0000256" key="4">
    <source>
        <dbReference type="ARBA" id="ARBA00022692"/>
    </source>
</evidence>
<dbReference type="PRINTS" id="PR00928">
    <property type="entry name" value="GRAVESDC"/>
</dbReference>
<dbReference type="Gene3D" id="1.50.40.10">
    <property type="entry name" value="Mitochondrial carrier domain"/>
    <property type="match status" value="1"/>
</dbReference>
<dbReference type="STRING" id="10228.B3S126"/>
<evidence type="ECO:0000256" key="10">
    <source>
        <dbReference type="RuleBase" id="RU000488"/>
    </source>
</evidence>
<dbReference type="GeneID" id="6755287"/>
<dbReference type="PhylomeDB" id="B3S126"/>
<dbReference type="Pfam" id="PF00153">
    <property type="entry name" value="Mito_carr"/>
    <property type="match status" value="3"/>
</dbReference>
<dbReference type="OMA" id="PAYRWPK"/>
<dbReference type="InterPro" id="IPR002067">
    <property type="entry name" value="MCP"/>
</dbReference>
<evidence type="ECO:0000256" key="2">
    <source>
        <dbReference type="ARBA" id="ARBA00006375"/>
    </source>
</evidence>
<reference evidence="11 12" key="1">
    <citation type="journal article" date="2008" name="Nature">
        <title>The Trichoplax genome and the nature of placozoans.</title>
        <authorList>
            <person name="Srivastava M."/>
            <person name="Begovic E."/>
            <person name="Chapman J."/>
            <person name="Putnam N.H."/>
            <person name="Hellsten U."/>
            <person name="Kawashima T."/>
            <person name="Kuo A."/>
            <person name="Mitros T."/>
            <person name="Salamov A."/>
            <person name="Carpenter M.L."/>
            <person name="Signorovitch A.Y."/>
            <person name="Moreno M.A."/>
            <person name="Kamm K."/>
            <person name="Grimwood J."/>
            <person name="Schmutz J."/>
            <person name="Shapiro H."/>
            <person name="Grigoriev I.V."/>
            <person name="Buss L.W."/>
            <person name="Schierwater B."/>
            <person name="Dellaporta S.L."/>
            <person name="Rokhsar D.S."/>
        </authorList>
    </citation>
    <scope>NUCLEOTIDE SEQUENCE [LARGE SCALE GENOMIC DNA]</scope>
    <source>
        <strain evidence="11 12">Grell-BS-1999</strain>
    </source>
</reference>
<dbReference type="InterPro" id="IPR018108">
    <property type="entry name" value="MCP_transmembrane"/>
</dbReference>
<dbReference type="PANTHER" id="PTHR24089">
    <property type="entry name" value="SOLUTE CARRIER FAMILY 25"/>
    <property type="match status" value="1"/>
</dbReference>
<keyword evidence="8 9" id="KW-0472">Membrane</keyword>
<dbReference type="GO" id="GO:0005743">
    <property type="term" value="C:mitochondrial inner membrane"/>
    <property type="evidence" value="ECO:0007669"/>
    <property type="project" value="UniProtKB-SubCell"/>
</dbReference>
<name>B3S126_TRIAD</name>
<feature type="repeat" description="Solcar" evidence="9">
    <location>
        <begin position="240"/>
        <end position="328"/>
    </location>
</feature>
<dbReference type="CTD" id="6755287"/>
<accession>B3S126</accession>
<evidence type="ECO:0000256" key="9">
    <source>
        <dbReference type="PROSITE-ProRule" id="PRU00282"/>
    </source>
</evidence>
<dbReference type="InterPro" id="IPR002167">
    <property type="entry name" value="GDC-like"/>
</dbReference>
<keyword evidence="6" id="KW-0999">Mitochondrion inner membrane</keyword>
<keyword evidence="5" id="KW-0677">Repeat</keyword>
<dbReference type="InterPro" id="IPR023395">
    <property type="entry name" value="MCP_dom_sf"/>
</dbReference>
<dbReference type="GO" id="GO:0051503">
    <property type="term" value="P:adenine nucleotide transport"/>
    <property type="evidence" value="ECO:0000318"/>
    <property type="project" value="GO_Central"/>
</dbReference>
<dbReference type="eggNOG" id="KOG0752">
    <property type="taxonomic scope" value="Eukaryota"/>
</dbReference>
<dbReference type="KEGG" id="tad:TRIADDRAFT_58172"/>
<keyword evidence="7" id="KW-0496">Mitochondrion</keyword>
<evidence type="ECO:0000256" key="7">
    <source>
        <dbReference type="ARBA" id="ARBA00023128"/>
    </source>
</evidence>
<dbReference type="GO" id="GO:0015215">
    <property type="term" value="F:nucleotide transmembrane transporter activity"/>
    <property type="evidence" value="ECO:0000318"/>
    <property type="project" value="GO_Central"/>
</dbReference>
<dbReference type="RefSeq" id="XP_002114403.1">
    <property type="nucleotide sequence ID" value="XM_002114367.1"/>
</dbReference>
<protein>
    <recommendedName>
        <fullName evidence="13">Mitochondrial carrier protein</fullName>
    </recommendedName>
</protein>
<dbReference type="OrthoDB" id="270584at2759"/>
<evidence type="ECO:0000256" key="3">
    <source>
        <dbReference type="ARBA" id="ARBA00022448"/>
    </source>
</evidence>
<evidence type="ECO:0000256" key="5">
    <source>
        <dbReference type="ARBA" id="ARBA00022737"/>
    </source>
</evidence>
<evidence type="ECO:0000313" key="12">
    <source>
        <dbReference type="Proteomes" id="UP000009022"/>
    </source>
</evidence>
<dbReference type="EMBL" id="DS985247">
    <property type="protein sequence ID" value="EDV23493.1"/>
    <property type="molecule type" value="Genomic_DNA"/>
</dbReference>
<dbReference type="InParanoid" id="B3S126"/>
<dbReference type="Proteomes" id="UP000009022">
    <property type="component" value="Unassembled WGS sequence"/>
</dbReference>
<evidence type="ECO:0000256" key="1">
    <source>
        <dbReference type="ARBA" id="ARBA00004448"/>
    </source>
</evidence>
<dbReference type="PROSITE" id="PS50920">
    <property type="entry name" value="SOLCAR"/>
    <property type="match status" value="3"/>
</dbReference>
<gene>
    <name evidence="11" type="ORF">TRIADDRAFT_58172</name>
</gene>
<dbReference type="HOGENOM" id="CLU_015166_10_1_1"/>
<proteinExistence type="inferred from homology"/>
<feature type="repeat" description="Solcar" evidence="9">
    <location>
        <begin position="35"/>
        <end position="123"/>
    </location>
</feature>
<evidence type="ECO:0000313" key="11">
    <source>
        <dbReference type="EMBL" id="EDV23493.1"/>
    </source>
</evidence>
<dbReference type="PRINTS" id="PR00926">
    <property type="entry name" value="MITOCARRIER"/>
</dbReference>
<organism evidence="11 12">
    <name type="scientific">Trichoplax adhaerens</name>
    <name type="common">Trichoplax reptans</name>
    <dbReference type="NCBI Taxonomy" id="10228"/>
    <lineage>
        <taxon>Eukaryota</taxon>
        <taxon>Metazoa</taxon>
        <taxon>Placozoa</taxon>
        <taxon>Uniplacotomia</taxon>
        <taxon>Trichoplacea</taxon>
        <taxon>Trichoplacidae</taxon>
        <taxon>Trichoplax</taxon>
    </lineage>
</organism>
<keyword evidence="3 10" id="KW-0813">Transport</keyword>
<dbReference type="AlphaFoldDB" id="B3S126"/>
<comment type="similarity">
    <text evidence="2 10">Belongs to the mitochondrial carrier (TC 2.A.29) family.</text>
</comment>